<keyword evidence="3" id="KW-1185">Reference proteome</keyword>
<proteinExistence type="predicted"/>
<accession>A0A916K943</accession>
<dbReference type="GO" id="GO:0006629">
    <property type="term" value="P:lipid metabolic process"/>
    <property type="evidence" value="ECO:0007669"/>
    <property type="project" value="InterPro"/>
</dbReference>
<comment type="caution">
    <text evidence="2">The sequence shown here is derived from an EMBL/GenBank/DDBJ whole genome shotgun (WGS) entry which is preliminary data.</text>
</comment>
<organism evidence="2 3">
    <name type="scientific">Paenibacillus solanacearum</name>
    <dbReference type="NCBI Taxonomy" id="2048548"/>
    <lineage>
        <taxon>Bacteria</taxon>
        <taxon>Bacillati</taxon>
        <taxon>Bacillota</taxon>
        <taxon>Bacilli</taxon>
        <taxon>Bacillales</taxon>
        <taxon>Paenibacillaceae</taxon>
        <taxon>Paenibacillus</taxon>
    </lineage>
</organism>
<reference evidence="2" key="1">
    <citation type="submission" date="2021-06" db="EMBL/GenBank/DDBJ databases">
        <authorList>
            <person name="Criscuolo A."/>
        </authorList>
    </citation>
    <scope>NUCLEOTIDE SEQUENCE</scope>
    <source>
        <strain evidence="2">CIP111600</strain>
    </source>
</reference>
<dbReference type="AlphaFoldDB" id="A0A916K943"/>
<dbReference type="GO" id="GO:0008889">
    <property type="term" value="F:glycerophosphodiester phosphodiesterase activity"/>
    <property type="evidence" value="ECO:0007669"/>
    <property type="project" value="UniProtKB-EC"/>
</dbReference>
<sequence>MKGMESMKVRGIAHRGYPVKYYENTLPSFQAACDLSFTQLELDVHLSKDGVPMVMHDASLQRMTGAPGQFKDYTAAELRELRIGGTEVIPTLEESLRLLKDKLVVSIEMKQTGDLYPGLEEAVVDVVRKTGMVDQVYVISFDHFSVARLRELDKDIDVGLVFSGSMPYVFPFMKEIRGKYLAVKLPFLTEKYAGMIADHDLELIAWPVDTEEEMRLIKDKYPQALICTNELERWSAFVQQHMS</sequence>
<gene>
    <name evidence="2" type="primary">glpQ_10</name>
    <name evidence="2" type="ORF">PAESOLCIP111_05048</name>
</gene>
<dbReference type="Proteomes" id="UP000693672">
    <property type="component" value="Unassembled WGS sequence"/>
</dbReference>
<dbReference type="EC" id="3.1.4.46" evidence="2"/>
<dbReference type="EMBL" id="CAJVAS010000033">
    <property type="protein sequence ID" value="CAG7645917.1"/>
    <property type="molecule type" value="Genomic_DNA"/>
</dbReference>
<dbReference type="Pfam" id="PF03009">
    <property type="entry name" value="GDPD"/>
    <property type="match status" value="1"/>
</dbReference>
<dbReference type="PANTHER" id="PTHR46211">
    <property type="entry name" value="GLYCEROPHOSPHORYL DIESTER PHOSPHODIESTERASE"/>
    <property type="match status" value="1"/>
</dbReference>
<keyword evidence="2" id="KW-0378">Hydrolase</keyword>
<evidence type="ECO:0000313" key="2">
    <source>
        <dbReference type="EMBL" id="CAG7645917.1"/>
    </source>
</evidence>
<dbReference type="InterPro" id="IPR030395">
    <property type="entry name" value="GP_PDE_dom"/>
</dbReference>
<evidence type="ECO:0000313" key="3">
    <source>
        <dbReference type="Proteomes" id="UP000693672"/>
    </source>
</evidence>
<protein>
    <submittedName>
        <fullName evidence="2">Glycerophosphodiester phosphodiesterase</fullName>
        <ecNumber evidence="2">3.1.4.46</ecNumber>
    </submittedName>
</protein>
<dbReference type="PROSITE" id="PS51704">
    <property type="entry name" value="GP_PDE"/>
    <property type="match status" value="1"/>
</dbReference>
<evidence type="ECO:0000259" key="1">
    <source>
        <dbReference type="PROSITE" id="PS51704"/>
    </source>
</evidence>
<name>A0A916K943_9BACL</name>
<dbReference type="PANTHER" id="PTHR46211:SF1">
    <property type="entry name" value="GLYCEROPHOSPHODIESTER PHOSPHODIESTERASE, CYTOPLASMIC"/>
    <property type="match status" value="1"/>
</dbReference>
<feature type="domain" description="GP-PDE" evidence="1">
    <location>
        <begin position="9"/>
        <end position="238"/>
    </location>
</feature>
<dbReference type="RefSeq" id="WP_246627631.1">
    <property type="nucleotide sequence ID" value="NZ_CAJVAS010000033.1"/>
</dbReference>